<dbReference type="AlphaFoldDB" id="A0A2K9NGF0"/>
<sequence>MAYVRRRGSRGEKVDIWPGWVDALSSLTMVVIFLLMVFVLGQFYLTSALQGRDRQLADLQSRVAQLADALALERDSNARMQADFGQLTDRLRATLAEKEALQARIDAMGGTADAAATAATADERIAGLTRDLEEERKISAAARNEVALLNQQIAALRAQLQQLVTSLDASEAKAKEQEVQIAELGKRLNAALAGKVAELARFRSEFFGRLREILGNRDDVRIVGDRFVFQSEVLFDSGSAELGEAGQVQLGRLAKTLLELTAQMPPEINWILRVDGHTDVVPIKSGRWASNWELSTARAISVVNFLVQMGVPPERLAATGFGEFQPLEPGNSPASLALNRRIELKLDSR</sequence>
<evidence type="ECO:0000313" key="1">
    <source>
        <dbReference type="EMBL" id="AUN32112.1"/>
    </source>
</evidence>
<dbReference type="EMBL" id="CP025612">
    <property type="protein sequence ID" value="AUN32112.1"/>
    <property type="molecule type" value="Genomic_DNA"/>
</dbReference>
<gene>
    <name evidence="1" type="ORF">C0V82_16995</name>
</gene>
<dbReference type="SUPFAM" id="SSF103088">
    <property type="entry name" value="OmpA-like"/>
    <property type="match status" value="1"/>
</dbReference>
<dbReference type="Proteomes" id="UP000234752">
    <property type="component" value="Chromosome eg_2"/>
</dbReference>
<dbReference type="InterPro" id="IPR036737">
    <property type="entry name" value="OmpA-like_sf"/>
</dbReference>
<dbReference type="Gene3D" id="3.30.1330.60">
    <property type="entry name" value="OmpA-like domain"/>
    <property type="match status" value="1"/>
</dbReference>
<dbReference type="Pfam" id="PF00691">
    <property type="entry name" value="OmpA"/>
    <property type="match status" value="1"/>
</dbReference>
<dbReference type="PANTHER" id="PTHR30329:SF21">
    <property type="entry name" value="LIPOPROTEIN YIAD-RELATED"/>
    <property type="match status" value="1"/>
</dbReference>
<dbReference type="NCBIfam" id="NF006543">
    <property type="entry name" value="PRK09039.1-2"/>
    <property type="match status" value="1"/>
</dbReference>
<dbReference type="PROSITE" id="PS51123">
    <property type="entry name" value="OMPA_2"/>
    <property type="match status" value="1"/>
</dbReference>
<keyword evidence="2" id="KW-1185">Reference proteome</keyword>
<dbReference type="RefSeq" id="WP_102113662.1">
    <property type="nucleotide sequence ID" value="NZ_BMGN01000006.1"/>
</dbReference>
<protein>
    <submittedName>
        <fullName evidence="1">Uncharacterized protein</fullName>
    </submittedName>
</protein>
<organism evidence="1 2">
    <name type="scientific">Niveispirillum cyanobacteriorum</name>
    <dbReference type="NCBI Taxonomy" id="1612173"/>
    <lineage>
        <taxon>Bacteria</taxon>
        <taxon>Pseudomonadati</taxon>
        <taxon>Pseudomonadota</taxon>
        <taxon>Alphaproteobacteria</taxon>
        <taxon>Rhodospirillales</taxon>
        <taxon>Azospirillaceae</taxon>
        <taxon>Niveispirillum</taxon>
    </lineage>
</organism>
<dbReference type="GO" id="GO:0016020">
    <property type="term" value="C:membrane"/>
    <property type="evidence" value="ECO:0007669"/>
    <property type="project" value="UniProtKB-UniRule"/>
</dbReference>
<dbReference type="NCBIfam" id="NF006545">
    <property type="entry name" value="PRK09039.1-4"/>
    <property type="match status" value="1"/>
</dbReference>
<dbReference type="InterPro" id="IPR006665">
    <property type="entry name" value="OmpA-like"/>
</dbReference>
<reference evidence="1 2" key="1">
    <citation type="submission" date="2017-12" db="EMBL/GenBank/DDBJ databases">
        <title>Genomes of bacteria within cyanobacterial aggregates.</title>
        <authorList>
            <person name="Cai H."/>
        </authorList>
    </citation>
    <scope>NUCLEOTIDE SEQUENCE [LARGE SCALE GENOMIC DNA]</scope>
    <source>
        <strain evidence="1 2">TH16</strain>
    </source>
</reference>
<evidence type="ECO:0000313" key="2">
    <source>
        <dbReference type="Proteomes" id="UP000234752"/>
    </source>
</evidence>
<dbReference type="Gene3D" id="1.10.287.1490">
    <property type="match status" value="1"/>
</dbReference>
<dbReference type="PANTHER" id="PTHR30329">
    <property type="entry name" value="STATOR ELEMENT OF FLAGELLAR MOTOR COMPLEX"/>
    <property type="match status" value="1"/>
</dbReference>
<proteinExistence type="predicted"/>
<accession>A0A2K9NGF0</accession>
<dbReference type="KEGG" id="ncb:C0V82_16995"/>
<dbReference type="InterPro" id="IPR050330">
    <property type="entry name" value="Bact_OuterMem_StrucFunc"/>
</dbReference>
<dbReference type="NCBIfam" id="NF006544">
    <property type="entry name" value="PRK09039.1-3"/>
    <property type="match status" value="1"/>
</dbReference>
<dbReference type="OrthoDB" id="9815217at2"/>
<dbReference type="CDD" id="cd07185">
    <property type="entry name" value="OmpA_C-like"/>
    <property type="match status" value="1"/>
</dbReference>
<name>A0A2K9NGF0_9PROT</name>